<accession>A0ABU8XAC3</accession>
<dbReference type="Proteomes" id="UP001367030">
    <property type="component" value="Unassembled WGS sequence"/>
</dbReference>
<comment type="caution">
    <text evidence="1">The sequence shown here is derived from an EMBL/GenBank/DDBJ whole genome shotgun (WGS) entry which is preliminary data.</text>
</comment>
<gene>
    <name evidence="1" type="ORF">WKW79_19595</name>
</gene>
<name>A0ABU8XAC3_9BURK</name>
<evidence type="ECO:0000313" key="2">
    <source>
        <dbReference type="Proteomes" id="UP001367030"/>
    </source>
</evidence>
<proteinExistence type="predicted"/>
<protein>
    <submittedName>
        <fullName evidence="1">Uncharacterized protein</fullName>
    </submittedName>
</protein>
<dbReference type="EMBL" id="JBBKZS010000008">
    <property type="protein sequence ID" value="MEJ8856788.1"/>
    <property type="molecule type" value="Genomic_DNA"/>
</dbReference>
<keyword evidence="2" id="KW-1185">Reference proteome</keyword>
<organism evidence="1 2">
    <name type="scientific">Variovorax robiniae</name>
    <dbReference type="NCBI Taxonomy" id="1836199"/>
    <lineage>
        <taxon>Bacteria</taxon>
        <taxon>Pseudomonadati</taxon>
        <taxon>Pseudomonadota</taxon>
        <taxon>Betaproteobacteria</taxon>
        <taxon>Burkholderiales</taxon>
        <taxon>Comamonadaceae</taxon>
        <taxon>Variovorax</taxon>
    </lineage>
</organism>
<evidence type="ECO:0000313" key="1">
    <source>
        <dbReference type="EMBL" id="MEJ8856788.1"/>
    </source>
</evidence>
<dbReference type="RefSeq" id="WP_340336861.1">
    <property type="nucleotide sequence ID" value="NZ_JBBKZS010000008.1"/>
</dbReference>
<reference evidence="1 2" key="1">
    <citation type="submission" date="2024-03" db="EMBL/GenBank/DDBJ databases">
        <title>Novel species of the genus Variovorax.</title>
        <authorList>
            <person name="Liu Q."/>
            <person name="Xin Y.-H."/>
        </authorList>
    </citation>
    <scope>NUCLEOTIDE SEQUENCE [LARGE SCALE GENOMIC DNA]</scope>
    <source>
        <strain evidence="1 2">KACC 18901</strain>
    </source>
</reference>
<sequence length="424" mass="46114">MKATVTAFEVLDALGLAQLQKRSGDLGGSVPLRVAQACAPLFEGNAFGFQITLRQPIVLRRTNGHLAVEMASPYGEAFTAAHRAVLPRLVAQGILRADGLLPTTFADDFVKVASASPGEVRVHLWTGLCVRADAGVWLRVSATANRRNRFFEVEEHFIADDGAFAPLILEIKLRPDAPDRIRLEGEIGTVAPVAPGVRIEEISLLQAPEIGAAHAAFYDAAYFEAKAHGPTRKYRKTDLSDDPGSDAPARCRVITVGPPAHTITGPMPRVIFSNRVPFEASHDGYALTIEPDESLLRAGAREVERAFADALGPTFLGENPRAMLYFTKYFTPHPPGEPHFFVKPWAFVQTPPGWSCLLEGVYGEGFDVLRGIVATDVFHATPAVFQVHRSGEPIRVALGAPLLHVLPIPRRLLQAGFREATLHH</sequence>